<reference evidence="2 3" key="1">
    <citation type="submission" date="2019-02" db="EMBL/GenBank/DDBJ databases">
        <title>Closed genome of Sporomusa termitida DSM 4440.</title>
        <authorList>
            <person name="Poehlein A."/>
            <person name="Daniel R."/>
        </authorList>
    </citation>
    <scope>NUCLEOTIDE SEQUENCE [LARGE SCALE GENOMIC DNA]</scope>
    <source>
        <strain evidence="2 3">DSM 4440</strain>
    </source>
</reference>
<evidence type="ECO:0000313" key="2">
    <source>
        <dbReference type="EMBL" id="QDR81678.1"/>
    </source>
</evidence>
<organism evidence="2 3">
    <name type="scientific">Sporomusa termitida</name>
    <dbReference type="NCBI Taxonomy" id="2377"/>
    <lineage>
        <taxon>Bacteria</taxon>
        <taxon>Bacillati</taxon>
        <taxon>Bacillota</taxon>
        <taxon>Negativicutes</taxon>
        <taxon>Selenomonadales</taxon>
        <taxon>Sporomusaceae</taxon>
        <taxon>Sporomusa</taxon>
    </lineage>
</organism>
<evidence type="ECO:0000259" key="1">
    <source>
        <dbReference type="PROSITE" id="PS51379"/>
    </source>
</evidence>
<dbReference type="SUPFAM" id="SSF54862">
    <property type="entry name" value="4Fe-4S ferredoxins"/>
    <property type="match status" value="1"/>
</dbReference>
<dbReference type="InterPro" id="IPR017896">
    <property type="entry name" value="4Fe4S_Fe-S-bd"/>
</dbReference>
<dbReference type="OrthoDB" id="1807944at2"/>
<dbReference type="RefSeq" id="WP_144351143.1">
    <property type="nucleotide sequence ID" value="NZ_CP036259.1"/>
</dbReference>
<protein>
    <submittedName>
        <fullName evidence="2">Dimethylsulfoxide reductase, chain B</fullName>
    </submittedName>
</protein>
<gene>
    <name evidence="2" type="ORF">SPTER_30890</name>
</gene>
<sequence length="111" mass="12552">MSRNGLMIDYEYCTGCHSCEVACRNERNIPKDKWGIKMTEVGPWNVEGDKWEWNFVPVPTQLCDLCEDRVAKGEKPACALHCLGQCMEVGPVEELAKKMADKGKKVVMFVP</sequence>
<dbReference type="Proteomes" id="UP000320776">
    <property type="component" value="Chromosome"/>
</dbReference>
<dbReference type="PROSITE" id="PS51379">
    <property type="entry name" value="4FE4S_FER_2"/>
    <property type="match status" value="1"/>
</dbReference>
<feature type="domain" description="4Fe-4S ferredoxin-type" evidence="1">
    <location>
        <begin position="4"/>
        <end position="33"/>
    </location>
</feature>
<accession>A0A517DWE9</accession>
<keyword evidence="3" id="KW-1185">Reference proteome</keyword>
<dbReference type="Gene3D" id="3.30.70.20">
    <property type="match status" value="1"/>
</dbReference>
<name>A0A517DWE9_9FIRM</name>
<dbReference type="EMBL" id="CP036259">
    <property type="protein sequence ID" value="QDR81678.1"/>
    <property type="molecule type" value="Genomic_DNA"/>
</dbReference>
<proteinExistence type="predicted"/>
<evidence type="ECO:0000313" key="3">
    <source>
        <dbReference type="Proteomes" id="UP000320776"/>
    </source>
</evidence>
<dbReference type="AlphaFoldDB" id="A0A517DWE9"/>
<dbReference type="KEGG" id="sted:SPTER_30890"/>
<dbReference type="Pfam" id="PF13247">
    <property type="entry name" value="Fer4_11"/>
    <property type="match status" value="1"/>
</dbReference>